<reference evidence="1" key="1">
    <citation type="submission" date="2023-01" db="EMBL/GenBank/DDBJ databases">
        <title>The genome sequence of Kordiimonadaceae bacterium 6D33.</title>
        <authorList>
            <person name="Liu Y."/>
        </authorList>
    </citation>
    <scope>NUCLEOTIDE SEQUENCE</scope>
    <source>
        <strain evidence="1">6D33</strain>
    </source>
</reference>
<gene>
    <name evidence="1" type="ORF">PH603_13175</name>
</gene>
<dbReference type="AlphaFoldDB" id="A0AAF0BLI9"/>
<protein>
    <submittedName>
        <fullName evidence="1">Uncharacterized protein</fullName>
    </submittedName>
</protein>
<keyword evidence="2" id="KW-1185">Reference proteome</keyword>
<proteinExistence type="predicted"/>
<accession>A0AAF0BLI9</accession>
<name>A0AAF0BLI9_9PROT</name>
<evidence type="ECO:0000313" key="2">
    <source>
        <dbReference type="Proteomes" id="UP001217500"/>
    </source>
</evidence>
<organism evidence="1 2">
    <name type="scientific">Gimibacter soli</name>
    <dbReference type="NCBI Taxonomy" id="3024400"/>
    <lineage>
        <taxon>Bacteria</taxon>
        <taxon>Pseudomonadati</taxon>
        <taxon>Pseudomonadota</taxon>
        <taxon>Alphaproteobacteria</taxon>
        <taxon>Kordiimonadales</taxon>
        <taxon>Temperatibacteraceae</taxon>
        <taxon>Gimibacter</taxon>
    </lineage>
</organism>
<dbReference type="KEGG" id="gso:PH603_13175"/>
<sequence length="153" mass="17816">MTKTISIDDLEELASEALLVKTWANPPEEFIEYQRSCFDEEKPQHPKVILINKLIGDGFIMIAQKEVDLLPEGPQFTPWEKAIIAADPDNAMIQDLQFDVFDEDRGRNLRGQEIEEIIATYSKVWDFQLSMLKNEPDENGPYYIDFGARWYRD</sequence>
<dbReference type="Proteomes" id="UP001217500">
    <property type="component" value="Chromosome"/>
</dbReference>
<evidence type="ECO:0000313" key="1">
    <source>
        <dbReference type="EMBL" id="WCL53490.1"/>
    </source>
</evidence>
<dbReference type="RefSeq" id="WP_289503002.1">
    <property type="nucleotide sequence ID" value="NZ_CP116805.1"/>
</dbReference>
<dbReference type="EMBL" id="CP116805">
    <property type="protein sequence ID" value="WCL53490.1"/>
    <property type="molecule type" value="Genomic_DNA"/>
</dbReference>